<evidence type="ECO:0000256" key="1">
    <source>
        <dbReference type="SAM" id="Phobius"/>
    </source>
</evidence>
<gene>
    <name evidence="2" type="ORF">ARTHRO_61178</name>
</gene>
<organism evidence="2 3">
    <name type="scientific">Limnospira indica PCC 8005</name>
    <dbReference type="NCBI Taxonomy" id="376219"/>
    <lineage>
        <taxon>Bacteria</taxon>
        <taxon>Bacillati</taxon>
        <taxon>Cyanobacteriota</taxon>
        <taxon>Cyanophyceae</taxon>
        <taxon>Oscillatoriophycideae</taxon>
        <taxon>Oscillatoriales</taxon>
        <taxon>Sirenicapillariaceae</taxon>
        <taxon>Limnospira</taxon>
    </lineage>
</organism>
<sequence length="99" mass="11234">MTEPALTPINYLPINPIFPLFIFMTLMGFIYSCIVAIKDGLKNVKKLHDIPCSRCAFFTGDYRLKCTVHPCKALSEEAINCRDFELNTGPARNRPPLEK</sequence>
<reference evidence="2 3" key="1">
    <citation type="submission" date="2014-02" db="EMBL/GenBank/DDBJ databases">
        <authorList>
            <person name="Genoscope - CEA"/>
        </authorList>
    </citation>
    <scope>NUCLEOTIDE SEQUENCE [LARGE SCALE GENOMIC DNA]</scope>
    <source>
        <strain evidence="2 3">PCC 8005</strain>
    </source>
</reference>
<keyword evidence="1" id="KW-0472">Membrane</keyword>
<protein>
    <submittedName>
        <fullName evidence="2">Uncharacterized protein</fullName>
    </submittedName>
</protein>
<keyword evidence="3" id="KW-1185">Reference proteome</keyword>
<evidence type="ECO:0000313" key="3">
    <source>
        <dbReference type="Proteomes" id="UP000032946"/>
    </source>
</evidence>
<name>A0A9P1KJV7_9CYAN</name>
<accession>A0A9P1KJV7</accession>
<keyword evidence="1" id="KW-0812">Transmembrane</keyword>
<dbReference type="EMBL" id="FO818640">
    <property type="protein sequence ID" value="CDM98577.1"/>
    <property type="molecule type" value="Genomic_DNA"/>
</dbReference>
<feature type="transmembrane region" description="Helical" evidence="1">
    <location>
        <begin position="17"/>
        <end position="37"/>
    </location>
</feature>
<proteinExistence type="predicted"/>
<evidence type="ECO:0000313" key="2">
    <source>
        <dbReference type="EMBL" id="CDM98577.1"/>
    </source>
</evidence>
<keyword evidence="1" id="KW-1133">Transmembrane helix</keyword>
<dbReference type="AlphaFoldDB" id="A0A9P1KJV7"/>
<dbReference type="Proteomes" id="UP000032946">
    <property type="component" value="Chromosome"/>
</dbReference>
<dbReference type="RefSeq" id="WP_006670060.1">
    <property type="nucleotide sequence ID" value="NZ_FO818640.1"/>
</dbReference>